<dbReference type="InterPro" id="IPR057598">
    <property type="entry name" value="Fn3_PTPRU"/>
</dbReference>
<feature type="domain" description="Fibronectin type-III" evidence="13">
    <location>
        <begin position="285"/>
        <end position="383"/>
    </location>
</feature>
<dbReference type="PROSITE" id="PS50923">
    <property type="entry name" value="SUSHI"/>
    <property type="match status" value="1"/>
</dbReference>
<evidence type="ECO:0000256" key="1">
    <source>
        <dbReference type="ARBA" id="ARBA00004479"/>
    </source>
</evidence>
<feature type="transmembrane region" description="Helical" evidence="11">
    <location>
        <begin position="527"/>
        <end position="552"/>
    </location>
</feature>
<keyword evidence="3 12" id="KW-0732">Signal</keyword>
<reference evidence="15" key="3">
    <citation type="submission" date="2025-09" db="UniProtKB">
        <authorList>
            <consortium name="Ensembl"/>
        </authorList>
    </citation>
    <scope>IDENTIFICATION</scope>
</reference>
<comment type="caution">
    <text evidence="9">Lacks conserved residue(s) required for the propagation of feature annotation.</text>
</comment>
<feature type="region of interest" description="Disordered" evidence="10">
    <location>
        <begin position="96"/>
        <end position="122"/>
    </location>
</feature>
<evidence type="ECO:0000256" key="3">
    <source>
        <dbReference type="ARBA" id="ARBA00022729"/>
    </source>
</evidence>
<evidence type="ECO:0000259" key="13">
    <source>
        <dbReference type="PROSITE" id="PS50853"/>
    </source>
</evidence>
<sequence length="559" mass="61617">MGPVLAPSALLALVLMLLVPGSARGEPGQEEPFPGCQEIKTWDGRLDWTPRALTFALGETLSLTCAEGFRPVPESVRCVEKTNRFGWNVTPVCQAEEGSSVPPPWTSPEPGPPLTTPGGSCSRAEWPPSISAVEPYNKETFAIGEWVWVSCRSEQYAGRRSWIACLKKDGHPEWDTSGLQCVEKPRVSKEDLQASASSIRLRWGCSPPGPCPGWTFQGSCRLTRRPHESCKRHGGRRLSTSTQNQTLHCDGLDPSSSYHVIVYGVHAKEGRQLLYEEDILMQDGVPDAPERESLDLSSRVLRWRPPSPCKGAILGYQVNITGRRAYNTTFLEEEQVHVNASRTEFQKEPWRPGTNYTVTVQALTAAGPGQELRWEMETGIAEPFIPPGARALEVHNISASDGTVFLRLEPLPDLHGPIREYQLFVAPHPEPAPNASACPSLQLRPFDPMDNETYAAAVIPASNLTRPMGFVVGDGQDRHGLFNAPLHEGRNYTVLLRVVSRWNQEETSSCVAYDFTMKDAQPDRGEVPLIVISVQLALVLAALLLLLLDLLVTRTPSIL</sequence>
<keyword evidence="16" id="KW-1185">Reference proteome</keyword>
<evidence type="ECO:0000256" key="10">
    <source>
        <dbReference type="SAM" id="MobiDB-lite"/>
    </source>
</evidence>
<dbReference type="InterPro" id="IPR013783">
    <property type="entry name" value="Ig-like_fold"/>
</dbReference>
<feature type="compositionally biased region" description="Pro residues" evidence="10">
    <location>
        <begin position="101"/>
        <end position="115"/>
    </location>
</feature>
<dbReference type="PANTHER" id="PTHR24051">
    <property type="entry name" value="SUSHI DOMAIN-CONTAINING PROTEIN 1"/>
    <property type="match status" value="1"/>
</dbReference>
<dbReference type="InterPro" id="IPR000436">
    <property type="entry name" value="Sushi_SCR_CCP_dom"/>
</dbReference>
<dbReference type="InterPro" id="IPR003961">
    <property type="entry name" value="FN3_dom"/>
</dbReference>
<dbReference type="GO" id="GO:0016020">
    <property type="term" value="C:membrane"/>
    <property type="evidence" value="ECO:0007669"/>
    <property type="project" value="UniProtKB-SubCell"/>
</dbReference>
<organism evidence="15 16">
    <name type="scientific">Anolis carolinensis</name>
    <name type="common">Green anole</name>
    <name type="synonym">American chameleon</name>
    <dbReference type="NCBI Taxonomy" id="28377"/>
    <lineage>
        <taxon>Eukaryota</taxon>
        <taxon>Metazoa</taxon>
        <taxon>Chordata</taxon>
        <taxon>Craniata</taxon>
        <taxon>Vertebrata</taxon>
        <taxon>Euteleostomi</taxon>
        <taxon>Lepidosauria</taxon>
        <taxon>Squamata</taxon>
        <taxon>Bifurcata</taxon>
        <taxon>Unidentata</taxon>
        <taxon>Episquamata</taxon>
        <taxon>Toxicofera</taxon>
        <taxon>Iguania</taxon>
        <taxon>Dactyloidae</taxon>
        <taxon>Anolis</taxon>
    </lineage>
</organism>
<dbReference type="AlphaFoldDB" id="H9GTV2"/>
<dbReference type="OrthoDB" id="9204546at2759"/>
<dbReference type="GeneID" id="103281039"/>
<dbReference type="Pfam" id="PF23144">
    <property type="entry name" value="Fn3_PTPRU"/>
    <property type="match status" value="1"/>
</dbReference>
<keyword evidence="2 11" id="KW-0812">Transmembrane</keyword>
<dbReference type="HOGENOM" id="CLU_675359_0_0_1"/>
<dbReference type="eggNOG" id="KOG1217">
    <property type="taxonomic scope" value="Eukaryota"/>
</dbReference>
<dbReference type="GeneTree" id="ENSGT00390000013892"/>
<reference evidence="15" key="2">
    <citation type="submission" date="2025-08" db="UniProtKB">
        <authorList>
            <consortium name="Ensembl"/>
        </authorList>
    </citation>
    <scope>IDENTIFICATION</scope>
</reference>
<feature type="signal peptide" evidence="12">
    <location>
        <begin position="1"/>
        <end position="25"/>
    </location>
</feature>
<name>H9GTV2_ANOCA</name>
<keyword evidence="9" id="KW-0768">Sushi</keyword>
<dbReference type="InterPro" id="IPR036116">
    <property type="entry name" value="FN3_sf"/>
</dbReference>
<evidence type="ECO:0000256" key="7">
    <source>
        <dbReference type="ARBA" id="ARBA00023157"/>
    </source>
</evidence>
<keyword evidence="6 11" id="KW-0472">Membrane</keyword>
<evidence type="ECO:0000313" key="16">
    <source>
        <dbReference type="Proteomes" id="UP000001646"/>
    </source>
</evidence>
<dbReference type="Pfam" id="PF00041">
    <property type="entry name" value="fn3"/>
    <property type="match status" value="1"/>
</dbReference>
<dbReference type="SMART" id="SM00060">
    <property type="entry name" value="FN3"/>
    <property type="match status" value="3"/>
</dbReference>
<dbReference type="InterPro" id="IPR051622">
    <property type="entry name" value="R-tyr_protein_phosphatases"/>
</dbReference>
<keyword evidence="7" id="KW-1015">Disulfide bond</keyword>
<keyword evidence="8" id="KW-0325">Glycoprotein</keyword>
<reference evidence="15" key="1">
    <citation type="submission" date="2009-12" db="EMBL/GenBank/DDBJ databases">
        <title>The Genome Sequence of Anolis carolinensis (Green Anole Lizard).</title>
        <authorList>
            <consortium name="The Genome Sequencing Platform"/>
            <person name="Di Palma F."/>
            <person name="Alfoldi J."/>
            <person name="Heiman D."/>
            <person name="Young S."/>
            <person name="Grabherr M."/>
            <person name="Johnson J."/>
            <person name="Lander E.S."/>
            <person name="Lindblad-Toh K."/>
        </authorList>
    </citation>
    <scope>NUCLEOTIDE SEQUENCE [LARGE SCALE GENOMIC DNA]</scope>
    <source>
        <strain evidence="15">JBL SC #1</strain>
    </source>
</reference>
<dbReference type="Gene3D" id="2.60.40.10">
    <property type="entry name" value="Immunoglobulins"/>
    <property type="match status" value="1"/>
</dbReference>
<protein>
    <submittedName>
        <fullName evidence="15">Uncharacterized protein</fullName>
    </submittedName>
</protein>
<dbReference type="InParanoid" id="H9GTV2"/>
<gene>
    <name evidence="15" type="primary">LOC103281039</name>
</gene>
<dbReference type="Proteomes" id="UP000001646">
    <property type="component" value="Unplaced"/>
</dbReference>
<evidence type="ECO:0000256" key="9">
    <source>
        <dbReference type="PROSITE-ProRule" id="PRU00302"/>
    </source>
</evidence>
<dbReference type="PROSITE" id="PS50853">
    <property type="entry name" value="FN3"/>
    <property type="match status" value="1"/>
</dbReference>
<feature type="domain" description="Sushi" evidence="14">
    <location>
        <begin position="34"/>
        <end position="95"/>
    </location>
</feature>
<dbReference type="KEGG" id="acs:103281039"/>
<comment type="subcellular location">
    <subcellularLocation>
        <location evidence="1">Membrane</location>
        <topology evidence="1">Single-pass type I membrane protein</topology>
    </subcellularLocation>
</comment>
<evidence type="ECO:0000256" key="6">
    <source>
        <dbReference type="ARBA" id="ARBA00023136"/>
    </source>
</evidence>
<dbReference type="Bgee" id="ENSACAG00000026933">
    <property type="expression patterns" value="Expressed in adrenal gland and 6 other cell types or tissues"/>
</dbReference>
<keyword evidence="4" id="KW-0677">Repeat</keyword>
<keyword evidence="5 11" id="KW-1133">Transmembrane helix</keyword>
<evidence type="ECO:0000256" key="8">
    <source>
        <dbReference type="ARBA" id="ARBA00023180"/>
    </source>
</evidence>
<evidence type="ECO:0000259" key="14">
    <source>
        <dbReference type="PROSITE" id="PS50923"/>
    </source>
</evidence>
<evidence type="ECO:0000256" key="11">
    <source>
        <dbReference type="SAM" id="Phobius"/>
    </source>
</evidence>
<accession>H9GTV2</accession>
<evidence type="ECO:0000256" key="12">
    <source>
        <dbReference type="SAM" id="SignalP"/>
    </source>
</evidence>
<feature type="chain" id="PRO_5032442355" evidence="12">
    <location>
        <begin position="26"/>
        <end position="559"/>
    </location>
</feature>
<dbReference type="SUPFAM" id="SSF49265">
    <property type="entry name" value="Fibronectin type III"/>
    <property type="match status" value="1"/>
</dbReference>
<evidence type="ECO:0000313" key="15">
    <source>
        <dbReference type="Ensembl" id="ENSACAP00000020324.2"/>
    </source>
</evidence>
<dbReference type="CDD" id="cd00063">
    <property type="entry name" value="FN3"/>
    <property type="match status" value="1"/>
</dbReference>
<dbReference type="Ensembl" id="ENSACAT00000026558.2">
    <property type="protein sequence ID" value="ENSACAP00000020324.2"/>
    <property type="gene ID" value="ENSACAG00000026933.2"/>
</dbReference>
<evidence type="ECO:0000256" key="4">
    <source>
        <dbReference type="ARBA" id="ARBA00022737"/>
    </source>
</evidence>
<proteinExistence type="predicted"/>
<evidence type="ECO:0000256" key="2">
    <source>
        <dbReference type="ARBA" id="ARBA00022692"/>
    </source>
</evidence>
<evidence type="ECO:0000256" key="5">
    <source>
        <dbReference type="ARBA" id="ARBA00022989"/>
    </source>
</evidence>
<dbReference type="PANTHER" id="PTHR24051:SF6">
    <property type="entry name" value="FIBRONECTIN TYPE-III DOMAIN-CONTAINING PROTEIN-RELATED"/>
    <property type="match status" value="1"/>
</dbReference>